<accession>A0A839ZWB1</accession>
<feature type="domain" description="Peptidase S26" evidence="2">
    <location>
        <begin position="4"/>
        <end position="165"/>
    </location>
</feature>
<dbReference type="Proteomes" id="UP000530564">
    <property type="component" value="Unassembled WGS sequence"/>
</dbReference>
<dbReference type="RefSeq" id="WP_343056062.1">
    <property type="nucleotide sequence ID" value="NZ_JACIDK010000002.1"/>
</dbReference>
<evidence type="ECO:0000259" key="2">
    <source>
        <dbReference type="Pfam" id="PF10502"/>
    </source>
</evidence>
<feature type="compositionally biased region" description="Basic and acidic residues" evidence="1">
    <location>
        <begin position="169"/>
        <end position="184"/>
    </location>
</feature>
<dbReference type="Pfam" id="PF10502">
    <property type="entry name" value="Peptidase_S26"/>
    <property type="match status" value="1"/>
</dbReference>
<evidence type="ECO:0000256" key="1">
    <source>
        <dbReference type="SAM" id="MobiDB-lite"/>
    </source>
</evidence>
<protein>
    <submittedName>
        <fullName evidence="3">Conjugative transfer signal peptidase TraF</fullName>
    </submittedName>
</protein>
<evidence type="ECO:0000313" key="4">
    <source>
        <dbReference type="Proteomes" id="UP000530564"/>
    </source>
</evidence>
<dbReference type="InterPro" id="IPR019533">
    <property type="entry name" value="Peptidase_S26"/>
</dbReference>
<dbReference type="EMBL" id="JACIDK010000002">
    <property type="protein sequence ID" value="MBB3890586.1"/>
    <property type="molecule type" value="Genomic_DNA"/>
</dbReference>
<gene>
    <name evidence="3" type="ORF">GGQ61_001303</name>
</gene>
<dbReference type="GO" id="GO:0006465">
    <property type="term" value="P:signal peptide processing"/>
    <property type="evidence" value="ECO:0007669"/>
    <property type="project" value="InterPro"/>
</dbReference>
<sequence length="184" mass="20076">MNRRRWLKVTLGAAVLVAVTAFIDPLPRLMWNATASVPTGLYAIRPSDDRRLGELVAVAPPEPLAGFLADGGYLPRGVPLLKHVAAMPGQRVCRLGVVVTVDGRRLGLAREQDRRGRLLPSWSGCRSIERGELFLMNPDAPDSLDGRYFGPLPASSVLGRATPLWTDPPRPRSPGDRAAVDRRQ</sequence>
<dbReference type="Gene3D" id="2.10.109.10">
    <property type="entry name" value="Umud Fragment, subunit A"/>
    <property type="match status" value="1"/>
</dbReference>
<proteinExistence type="predicted"/>
<organism evidence="3 4">
    <name type="scientific">Phenylobacterium haematophilum</name>
    <dbReference type="NCBI Taxonomy" id="98513"/>
    <lineage>
        <taxon>Bacteria</taxon>
        <taxon>Pseudomonadati</taxon>
        <taxon>Pseudomonadota</taxon>
        <taxon>Alphaproteobacteria</taxon>
        <taxon>Caulobacterales</taxon>
        <taxon>Caulobacteraceae</taxon>
        <taxon>Phenylobacterium</taxon>
    </lineage>
</organism>
<evidence type="ECO:0000313" key="3">
    <source>
        <dbReference type="EMBL" id="MBB3890586.1"/>
    </source>
</evidence>
<comment type="caution">
    <text evidence="3">The sequence shown here is derived from an EMBL/GenBank/DDBJ whole genome shotgun (WGS) entry which is preliminary data.</text>
</comment>
<name>A0A839ZWB1_9CAUL</name>
<dbReference type="SUPFAM" id="SSF51306">
    <property type="entry name" value="LexA/Signal peptidase"/>
    <property type="match status" value="1"/>
</dbReference>
<dbReference type="GO" id="GO:0004252">
    <property type="term" value="F:serine-type endopeptidase activity"/>
    <property type="evidence" value="ECO:0007669"/>
    <property type="project" value="InterPro"/>
</dbReference>
<dbReference type="InterPro" id="IPR036286">
    <property type="entry name" value="LexA/Signal_pep-like_sf"/>
</dbReference>
<dbReference type="AlphaFoldDB" id="A0A839ZWB1"/>
<reference evidence="3 4" key="1">
    <citation type="submission" date="2020-08" db="EMBL/GenBank/DDBJ databases">
        <title>Genomic Encyclopedia of Type Strains, Phase IV (KMG-IV): sequencing the most valuable type-strain genomes for metagenomic binning, comparative biology and taxonomic classification.</title>
        <authorList>
            <person name="Goeker M."/>
        </authorList>
    </citation>
    <scope>NUCLEOTIDE SEQUENCE [LARGE SCALE GENOMIC DNA]</scope>
    <source>
        <strain evidence="3 4">DSM 21793</strain>
    </source>
</reference>
<keyword evidence="4" id="KW-1185">Reference proteome</keyword>
<feature type="region of interest" description="Disordered" evidence="1">
    <location>
        <begin position="154"/>
        <end position="184"/>
    </location>
</feature>